<dbReference type="Proteomes" id="UP000309488">
    <property type="component" value="Unassembled WGS sequence"/>
</dbReference>
<gene>
    <name evidence="3" type="ORF">FA048_15985</name>
</gene>
<feature type="domain" description="Stress-response A/B barrel" evidence="2">
    <location>
        <begin position="11"/>
        <end position="107"/>
    </location>
</feature>
<name>A0A4U1CHF2_9SPHI</name>
<dbReference type="InterPro" id="IPR011008">
    <property type="entry name" value="Dimeric_a/b-barrel"/>
</dbReference>
<comment type="caution">
    <text evidence="3">The sequence shown here is derived from an EMBL/GenBank/DDBJ whole genome shotgun (WGS) entry which is preliminary data.</text>
</comment>
<dbReference type="SUPFAM" id="SSF54909">
    <property type="entry name" value="Dimeric alpha+beta barrel"/>
    <property type="match status" value="1"/>
</dbReference>
<comment type="subunit">
    <text evidence="1">Homodimer.</text>
</comment>
<proteinExistence type="predicted"/>
<dbReference type="OrthoDB" id="7189263at2"/>
<dbReference type="InterPro" id="IPR044662">
    <property type="entry name" value="HS1/DABB1-like"/>
</dbReference>
<dbReference type="Pfam" id="PF07876">
    <property type="entry name" value="Dabb"/>
    <property type="match status" value="1"/>
</dbReference>
<evidence type="ECO:0000259" key="2">
    <source>
        <dbReference type="PROSITE" id="PS51502"/>
    </source>
</evidence>
<dbReference type="PROSITE" id="PS51502">
    <property type="entry name" value="S_R_A_B_BARREL"/>
    <property type="match status" value="1"/>
</dbReference>
<dbReference type="AlphaFoldDB" id="A0A4U1CHF2"/>
<evidence type="ECO:0000256" key="1">
    <source>
        <dbReference type="ARBA" id="ARBA00011738"/>
    </source>
</evidence>
<sequence>MERNSFVDEEVTHYVLFWLKKDLSEQEINEFAAFFELLKTIPIVKSLRYGRSANTNQRDVVDNSFTYNLIATFKNLNDIGIYENHPTHLDAIKQYQHFWEKVIVYDSRVG</sequence>
<dbReference type="Gene3D" id="3.30.70.100">
    <property type="match status" value="1"/>
</dbReference>
<evidence type="ECO:0000313" key="3">
    <source>
        <dbReference type="EMBL" id="TKC06701.1"/>
    </source>
</evidence>
<dbReference type="PANTHER" id="PTHR33178:SF10">
    <property type="entry name" value="STRESS-RESPONSE A_B BARREL DOMAIN-CONTAINING PROTEIN"/>
    <property type="match status" value="1"/>
</dbReference>
<dbReference type="RefSeq" id="WP_136842946.1">
    <property type="nucleotide sequence ID" value="NZ_SWBR01000004.1"/>
</dbReference>
<protein>
    <submittedName>
        <fullName evidence="3">Dabb family protein</fullName>
    </submittedName>
</protein>
<dbReference type="PANTHER" id="PTHR33178">
    <property type="match status" value="1"/>
</dbReference>
<dbReference type="InterPro" id="IPR013097">
    <property type="entry name" value="Dabb"/>
</dbReference>
<keyword evidence="4" id="KW-1185">Reference proteome</keyword>
<reference evidence="3 4" key="1">
    <citation type="submission" date="2019-04" db="EMBL/GenBank/DDBJ databases">
        <title>Pedobacter sp. RP-3-22 sp. nov., isolated from Arctic soil.</title>
        <authorList>
            <person name="Dahal R.H."/>
            <person name="Kim D.-U."/>
        </authorList>
    </citation>
    <scope>NUCLEOTIDE SEQUENCE [LARGE SCALE GENOMIC DNA]</scope>
    <source>
        <strain evidence="3 4">RP-3-22</strain>
    </source>
</reference>
<dbReference type="SMART" id="SM00886">
    <property type="entry name" value="Dabb"/>
    <property type="match status" value="1"/>
</dbReference>
<dbReference type="EMBL" id="SWBR01000004">
    <property type="protein sequence ID" value="TKC06701.1"/>
    <property type="molecule type" value="Genomic_DNA"/>
</dbReference>
<evidence type="ECO:0000313" key="4">
    <source>
        <dbReference type="Proteomes" id="UP000309488"/>
    </source>
</evidence>
<organism evidence="3 4">
    <name type="scientific">Pedobacter polaris</name>
    <dbReference type="NCBI Taxonomy" id="2571273"/>
    <lineage>
        <taxon>Bacteria</taxon>
        <taxon>Pseudomonadati</taxon>
        <taxon>Bacteroidota</taxon>
        <taxon>Sphingobacteriia</taxon>
        <taxon>Sphingobacteriales</taxon>
        <taxon>Sphingobacteriaceae</taxon>
        <taxon>Pedobacter</taxon>
    </lineage>
</organism>
<accession>A0A4U1CHF2</accession>